<evidence type="ECO:0008006" key="4">
    <source>
        <dbReference type="Google" id="ProtNLM"/>
    </source>
</evidence>
<dbReference type="InterPro" id="IPR009476">
    <property type="entry name" value="DUF1097"/>
</dbReference>
<reference evidence="3" key="1">
    <citation type="submission" date="2017-09" db="EMBL/GenBank/DDBJ databases">
        <authorList>
            <person name="Varghese N."/>
            <person name="Submissions S."/>
        </authorList>
    </citation>
    <scope>NUCLEOTIDE SEQUENCE [LARGE SCALE GENOMIC DNA]</scope>
    <source>
        <strain evidence="3">MSL47</strain>
    </source>
</reference>
<sequence>MKERTKNTLTLALGIALLPPIWAVLSPYIGVATGAVALICAGIYVANGNKLEDAMKITIGFLCGDIWSVLALKIMKILEWNQNLELFFTLFILGGMAVLIAKPMRKYVFLPAWLCGWAIGLTILTPIGLEKMGSMPIQVGISMIVGVWYVGVGVDKFQRFVLKLFA</sequence>
<feature type="transmembrane region" description="Helical" evidence="1">
    <location>
        <begin position="84"/>
        <end position="101"/>
    </location>
</feature>
<keyword evidence="1" id="KW-0812">Transmembrane</keyword>
<evidence type="ECO:0000256" key="1">
    <source>
        <dbReference type="SAM" id="Phobius"/>
    </source>
</evidence>
<feature type="transmembrane region" description="Helical" evidence="1">
    <location>
        <begin position="20"/>
        <end position="45"/>
    </location>
</feature>
<evidence type="ECO:0000313" key="3">
    <source>
        <dbReference type="Proteomes" id="UP000219573"/>
    </source>
</evidence>
<dbReference type="RefSeq" id="WP_097016702.1">
    <property type="nucleotide sequence ID" value="NZ_OBDZ01000004.1"/>
</dbReference>
<feature type="transmembrane region" description="Helical" evidence="1">
    <location>
        <begin position="135"/>
        <end position="154"/>
    </location>
</feature>
<protein>
    <recommendedName>
        <fullName evidence="4">DUF1097 domain-containing protein</fullName>
    </recommendedName>
</protein>
<keyword evidence="3" id="KW-1185">Reference proteome</keyword>
<accession>A0A285G3B7</accession>
<dbReference type="EMBL" id="OBDZ01000004">
    <property type="protein sequence ID" value="SNY17026.1"/>
    <property type="molecule type" value="Genomic_DNA"/>
</dbReference>
<organism evidence="2 3">
    <name type="scientific">Orenia metallireducens</name>
    <dbReference type="NCBI Taxonomy" id="1413210"/>
    <lineage>
        <taxon>Bacteria</taxon>
        <taxon>Bacillati</taxon>
        <taxon>Bacillota</taxon>
        <taxon>Clostridia</taxon>
        <taxon>Halanaerobiales</taxon>
        <taxon>Halobacteroidaceae</taxon>
        <taxon>Orenia</taxon>
    </lineage>
</organism>
<gene>
    <name evidence="2" type="ORF">SAMN06265827_10453</name>
</gene>
<evidence type="ECO:0000313" key="2">
    <source>
        <dbReference type="EMBL" id="SNY17026.1"/>
    </source>
</evidence>
<keyword evidence="1" id="KW-0472">Membrane</keyword>
<feature type="transmembrane region" description="Helical" evidence="1">
    <location>
        <begin position="108"/>
        <end position="129"/>
    </location>
</feature>
<feature type="transmembrane region" description="Helical" evidence="1">
    <location>
        <begin position="57"/>
        <end position="78"/>
    </location>
</feature>
<dbReference type="Pfam" id="PF06496">
    <property type="entry name" value="DUF1097"/>
    <property type="match status" value="1"/>
</dbReference>
<proteinExistence type="predicted"/>
<dbReference type="OrthoDB" id="1852275at2"/>
<dbReference type="AlphaFoldDB" id="A0A285G3B7"/>
<keyword evidence="1" id="KW-1133">Transmembrane helix</keyword>
<dbReference type="Proteomes" id="UP000219573">
    <property type="component" value="Unassembled WGS sequence"/>
</dbReference>
<name>A0A285G3B7_9FIRM</name>